<evidence type="ECO:0000256" key="8">
    <source>
        <dbReference type="ARBA" id="ARBA00023014"/>
    </source>
</evidence>
<feature type="domain" description="Uracil-DNA glycosylase-like" evidence="10">
    <location>
        <begin position="293"/>
        <end position="453"/>
    </location>
</feature>
<dbReference type="Gene3D" id="3.40.470.10">
    <property type="entry name" value="Uracil-DNA glycosylase-like domain"/>
    <property type="match status" value="1"/>
</dbReference>
<evidence type="ECO:0000256" key="6">
    <source>
        <dbReference type="ARBA" id="ARBA00022801"/>
    </source>
</evidence>
<keyword evidence="7" id="KW-0408">Iron</keyword>
<dbReference type="Pfam" id="PF03167">
    <property type="entry name" value="UDG"/>
    <property type="match status" value="1"/>
</dbReference>
<evidence type="ECO:0000256" key="1">
    <source>
        <dbReference type="ARBA" id="ARBA00006521"/>
    </source>
</evidence>
<dbReference type="InterPro" id="IPR025404">
    <property type="entry name" value="DUF4130"/>
</dbReference>
<keyword evidence="6" id="KW-0378">Hydrolase</keyword>
<dbReference type="SMART" id="SM00987">
    <property type="entry name" value="UreE_C"/>
    <property type="match status" value="1"/>
</dbReference>
<protein>
    <recommendedName>
        <fullName evidence="2">Type-4 uracil-DNA glycosylase</fullName>
    </recommendedName>
</protein>
<evidence type="ECO:0000313" key="11">
    <source>
        <dbReference type="EMBL" id="MDT8760029.1"/>
    </source>
</evidence>
<comment type="similarity">
    <text evidence="1">Belongs to the uracil-DNA glycosylase (UDG) superfamily. Type 4 (UDGa) family.</text>
</comment>
<dbReference type="Pfam" id="PF13566">
    <property type="entry name" value="DUF4130"/>
    <property type="match status" value="1"/>
</dbReference>
<dbReference type="InterPro" id="IPR051536">
    <property type="entry name" value="UDG_Type-4/5"/>
</dbReference>
<evidence type="ECO:0000256" key="4">
    <source>
        <dbReference type="ARBA" id="ARBA00022723"/>
    </source>
</evidence>
<dbReference type="InterPro" id="IPR036895">
    <property type="entry name" value="Uracil-DNA_glycosylase-like_sf"/>
</dbReference>
<dbReference type="NCBIfam" id="TIGR00758">
    <property type="entry name" value="UDG_fam4"/>
    <property type="match status" value="1"/>
</dbReference>
<accession>A0ABU3N830</accession>
<dbReference type="InterPro" id="IPR005122">
    <property type="entry name" value="Uracil-DNA_glycosylase-like"/>
</dbReference>
<dbReference type="EMBL" id="JALMLT010000004">
    <property type="protein sequence ID" value="MDT8760029.1"/>
    <property type="molecule type" value="Genomic_DNA"/>
</dbReference>
<sequence length="460" mass="51151">MRVVTLGAEDDFEGWRDAARALAGARVPPGQIVWQVGEAPTDLFGDEAVLAPATPAPFRVPRAFLDLAETVVLHSDPQRFALLYSLLTGLIVEPRRIDDAADPLVRRLEEMAKAVRRDIHKMRAFVRFREVQVAEGETYVAWFEPEHHIVRANARFFVNRFANMRWSILTPELSLHWDRETLAEGPGASKADAPGEDPVEDVWKTYYASIFNPARLKTGAMLKEMPRKYWKNMPETALVKELVATARQREIGMVAKARTEIGGNIEAAWQALRDEAAGCTRCHLYKHATQTVFGEGPVDARMMFVGEQPGDQEDLAGRPFVGPAGQMFDKAIAAAGIDRAGVYVTNAVKHFKFEPRGKRRIHAKPDGGEIQACRWWYEQERLLVKPEMTVALGATAARQMLGKVVTISGSRGRAIELAEGGLGWVTIHPSFLLRMPDRSRAEDEFAAFVQDLKGAAKALG</sequence>
<evidence type="ECO:0000259" key="10">
    <source>
        <dbReference type="SMART" id="SM00986"/>
    </source>
</evidence>
<keyword evidence="9" id="KW-0234">DNA repair</keyword>
<keyword evidence="5" id="KW-0227">DNA damage</keyword>
<dbReference type="NCBIfam" id="TIGR03915">
    <property type="entry name" value="SAM_7_link_chp"/>
    <property type="match status" value="1"/>
</dbReference>
<gene>
    <name evidence="11" type="ORF">MZO42_15105</name>
</gene>
<name>A0ABU3N830_9SPHN</name>
<keyword evidence="3" id="KW-0004">4Fe-4S</keyword>
<dbReference type="CDD" id="cd10030">
    <property type="entry name" value="UDG-F4_TTUDGA_SPO1dp_like"/>
    <property type="match status" value="1"/>
</dbReference>
<keyword evidence="8" id="KW-0411">Iron-sulfur</keyword>
<dbReference type="SUPFAM" id="SSF52141">
    <property type="entry name" value="Uracil-DNA glycosylase-like"/>
    <property type="match status" value="1"/>
</dbReference>
<comment type="caution">
    <text evidence="11">The sequence shown here is derived from an EMBL/GenBank/DDBJ whole genome shotgun (WGS) entry which is preliminary data.</text>
</comment>
<organism evidence="11">
    <name type="scientific">Sphingomonas psychrotolerans</name>
    <dbReference type="NCBI Taxonomy" id="1327635"/>
    <lineage>
        <taxon>Bacteria</taxon>
        <taxon>Pseudomonadati</taxon>
        <taxon>Pseudomonadota</taxon>
        <taxon>Alphaproteobacteria</taxon>
        <taxon>Sphingomonadales</taxon>
        <taxon>Sphingomonadaceae</taxon>
        <taxon>Sphingomonas</taxon>
    </lineage>
</organism>
<reference evidence="11" key="1">
    <citation type="submission" date="2022-04" db="EMBL/GenBank/DDBJ databases">
        <title>Tomato heritable bacteria conferring resistance against bacterial wilt.</title>
        <authorList>
            <person name="Yin J."/>
        </authorList>
    </citation>
    <scope>NUCLEOTIDE SEQUENCE</scope>
    <source>
        <strain evidence="11">Cra20</strain>
    </source>
</reference>
<dbReference type="NCBIfam" id="TIGR03914">
    <property type="entry name" value="UDG_fam_dom"/>
    <property type="match status" value="1"/>
</dbReference>
<evidence type="ECO:0000256" key="3">
    <source>
        <dbReference type="ARBA" id="ARBA00022485"/>
    </source>
</evidence>
<evidence type="ECO:0000256" key="5">
    <source>
        <dbReference type="ARBA" id="ARBA00022763"/>
    </source>
</evidence>
<dbReference type="SMART" id="SM00986">
    <property type="entry name" value="UDG"/>
    <property type="match status" value="1"/>
</dbReference>
<dbReference type="InterPro" id="IPR005273">
    <property type="entry name" value="Ura-DNA_glyco_family4"/>
</dbReference>
<proteinExistence type="inferred from homology"/>
<keyword evidence="4" id="KW-0479">Metal-binding</keyword>
<evidence type="ECO:0000256" key="7">
    <source>
        <dbReference type="ARBA" id="ARBA00023004"/>
    </source>
</evidence>
<dbReference type="PANTHER" id="PTHR33693:SF9">
    <property type="entry name" value="TYPE-4 URACIL-DNA GLYCOSYLASE"/>
    <property type="match status" value="1"/>
</dbReference>
<evidence type="ECO:0000256" key="2">
    <source>
        <dbReference type="ARBA" id="ARBA00019403"/>
    </source>
</evidence>
<dbReference type="InterPro" id="IPR023875">
    <property type="entry name" value="DNA_repair_put"/>
</dbReference>
<dbReference type="PANTHER" id="PTHR33693">
    <property type="entry name" value="TYPE-5 URACIL-DNA GLYCOSYLASE"/>
    <property type="match status" value="1"/>
</dbReference>
<evidence type="ECO:0000256" key="9">
    <source>
        <dbReference type="ARBA" id="ARBA00023204"/>
    </source>
</evidence>